<dbReference type="EMBL" id="KQ964471">
    <property type="protein sequence ID" value="KXN71603.1"/>
    <property type="molecule type" value="Genomic_DNA"/>
</dbReference>
<dbReference type="OMA" id="WRMFKNI"/>
<dbReference type="InterPro" id="IPR036026">
    <property type="entry name" value="Seven-hairpin_glycosidases"/>
</dbReference>
<evidence type="ECO:0000256" key="9">
    <source>
        <dbReference type="ARBA" id="ARBA00048605"/>
    </source>
</evidence>
<evidence type="ECO:0000256" key="1">
    <source>
        <dbReference type="ARBA" id="ARBA00001913"/>
    </source>
</evidence>
<feature type="non-terminal residue" evidence="13">
    <location>
        <position position="1"/>
    </location>
</feature>
<dbReference type="Gene3D" id="1.50.10.10">
    <property type="match status" value="1"/>
</dbReference>
<accession>A0A137P9C5</accession>
<dbReference type="SUPFAM" id="SSF48225">
    <property type="entry name" value="Seven-hairpin glycosidases"/>
    <property type="match status" value="1"/>
</dbReference>
<evidence type="ECO:0000256" key="5">
    <source>
        <dbReference type="ARBA" id="ARBA00022801"/>
    </source>
</evidence>
<dbReference type="GO" id="GO:0004571">
    <property type="term" value="F:mannosyl-oligosaccharide 1,2-alpha-mannosidase activity"/>
    <property type="evidence" value="ECO:0007669"/>
    <property type="project" value="UniProtKB-EC"/>
</dbReference>
<comment type="similarity">
    <text evidence="3 12">Belongs to the glycosyl hydrolase 47 family.</text>
</comment>
<reference evidence="13 14" key="1">
    <citation type="journal article" date="2015" name="Genome Biol. Evol.">
        <title>Phylogenomic analyses indicate that early fungi evolved digesting cell walls of algal ancestors of land plants.</title>
        <authorList>
            <person name="Chang Y."/>
            <person name="Wang S."/>
            <person name="Sekimoto S."/>
            <person name="Aerts A.L."/>
            <person name="Choi C."/>
            <person name="Clum A."/>
            <person name="LaButti K.M."/>
            <person name="Lindquist E.A."/>
            <person name="Yee Ngan C."/>
            <person name="Ohm R.A."/>
            <person name="Salamov A.A."/>
            <person name="Grigoriev I.V."/>
            <person name="Spatafora J.W."/>
            <person name="Berbee M.L."/>
        </authorList>
    </citation>
    <scope>NUCLEOTIDE SEQUENCE [LARGE SCALE GENOMIC DNA]</scope>
    <source>
        <strain evidence="13 14">NRRL 28638</strain>
    </source>
</reference>
<sequence length="436" mass="49930">RREEVKAEFVHAWTGYKTYAFGQDELHPISNTADNSRFQGWGLTIVDSLSTLWLLDLKQEFQLAVQRIAMVDFTQSAGPVLVFETTIRYLGGLLSAYDLSGEPILLQKAVQLADSLLPAFNTPTGFPYYRYDFTRKIPDANRGIVILAEIGSVQMEFVRLSQLTNNPTYAEVVMRIYERLFVLPKPRQGLYPVYLNVFTGQFITQQVSFGALGDSFYEYLLKVYIMTGKSNPLLLSMFQESMQGLKSLMRRGPNGELYFGEIDQNGQYQQYMDHLTFFVPGLLQYANHHIPGTDYGESALHLMDTCYNAYRANPYLLGPEVVSFSQTTGLSTTVPTSNLRPEMFESLYYSYYYTKDPKYREMAYAGFKAIRQHSKTPSGFACYNDITNSTDGDPRVDVMESFFLAETLKYLYLIFSDQSTLNLDQWVFNTEAHPFR</sequence>
<feature type="active site" evidence="10">
    <location>
        <position position="342"/>
    </location>
</feature>
<organism evidence="13 14">
    <name type="scientific">Conidiobolus coronatus (strain ATCC 28846 / CBS 209.66 / NRRL 28638)</name>
    <name type="common">Delacroixia coronata</name>
    <dbReference type="NCBI Taxonomy" id="796925"/>
    <lineage>
        <taxon>Eukaryota</taxon>
        <taxon>Fungi</taxon>
        <taxon>Fungi incertae sedis</taxon>
        <taxon>Zoopagomycota</taxon>
        <taxon>Entomophthoromycotina</taxon>
        <taxon>Entomophthoromycetes</taxon>
        <taxon>Entomophthorales</taxon>
        <taxon>Ancylistaceae</taxon>
        <taxon>Conidiobolus</taxon>
    </lineage>
</organism>
<gene>
    <name evidence="13" type="ORF">CONCODRAFT_26476</name>
</gene>
<keyword evidence="5 12" id="KW-0378">Hydrolase</keyword>
<dbReference type="Proteomes" id="UP000070444">
    <property type="component" value="Unassembled WGS sequence"/>
</dbReference>
<dbReference type="GO" id="GO:0005975">
    <property type="term" value="P:carbohydrate metabolic process"/>
    <property type="evidence" value="ECO:0007669"/>
    <property type="project" value="InterPro"/>
</dbReference>
<evidence type="ECO:0000313" key="13">
    <source>
        <dbReference type="EMBL" id="KXN71603.1"/>
    </source>
</evidence>
<comment type="pathway">
    <text evidence="2">Protein modification; protein glycosylation.</text>
</comment>
<feature type="non-terminal residue" evidence="13">
    <location>
        <position position="436"/>
    </location>
</feature>
<dbReference type="OrthoDB" id="8118055at2759"/>
<evidence type="ECO:0000256" key="6">
    <source>
        <dbReference type="ARBA" id="ARBA00022837"/>
    </source>
</evidence>
<evidence type="ECO:0000256" key="4">
    <source>
        <dbReference type="ARBA" id="ARBA00022723"/>
    </source>
</evidence>
<keyword evidence="4 11" id="KW-0479">Metal-binding</keyword>
<keyword evidence="14" id="KW-1185">Reference proteome</keyword>
<evidence type="ECO:0000256" key="10">
    <source>
        <dbReference type="PIRSR" id="PIRSR601382-1"/>
    </source>
</evidence>
<evidence type="ECO:0000256" key="12">
    <source>
        <dbReference type="RuleBase" id="RU361193"/>
    </source>
</evidence>
<dbReference type="STRING" id="796925.A0A137P9C5"/>
<dbReference type="GO" id="GO:0005783">
    <property type="term" value="C:endoplasmic reticulum"/>
    <property type="evidence" value="ECO:0007669"/>
    <property type="project" value="TreeGrafter"/>
</dbReference>
<feature type="active site" evidence="10">
    <location>
        <position position="214"/>
    </location>
</feature>
<dbReference type="InterPro" id="IPR050749">
    <property type="entry name" value="Glycosyl_Hydrolase_47"/>
</dbReference>
<dbReference type="GO" id="GO:0016020">
    <property type="term" value="C:membrane"/>
    <property type="evidence" value="ECO:0007669"/>
    <property type="project" value="InterPro"/>
</dbReference>
<dbReference type="GO" id="GO:0036503">
    <property type="term" value="P:ERAD pathway"/>
    <property type="evidence" value="ECO:0007669"/>
    <property type="project" value="UniProtKB-ARBA"/>
</dbReference>
<protein>
    <recommendedName>
        <fullName evidence="12">alpha-1,2-Mannosidase</fullName>
        <ecNumber evidence="12">3.2.1.-</ecNumber>
    </recommendedName>
</protein>
<feature type="binding site" evidence="11">
    <location>
        <position position="430"/>
    </location>
    <ligand>
        <name>Ca(2+)</name>
        <dbReference type="ChEBI" id="CHEBI:29108"/>
    </ligand>
</feature>
<dbReference type="GO" id="GO:0005509">
    <property type="term" value="F:calcium ion binding"/>
    <property type="evidence" value="ECO:0007669"/>
    <property type="project" value="InterPro"/>
</dbReference>
<dbReference type="AlphaFoldDB" id="A0A137P9C5"/>
<proteinExistence type="inferred from homology"/>
<evidence type="ECO:0000256" key="2">
    <source>
        <dbReference type="ARBA" id="ARBA00004922"/>
    </source>
</evidence>
<evidence type="ECO:0000256" key="8">
    <source>
        <dbReference type="ARBA" id="ARBA00047669"/>
    </source>
</evidence>
<keyword evidence="12" id="KW-0326">Glycosidase</keyword>
<comment type="catalytic activity">
    <reaction evidence="9">
        <text>N(4)-(alpha-D-Man-(1-&gt;2)-alpha-D-Man-(1-&gt;2)-alpha-D-Man-(1-&gt;3)-[alpha-D-Man-(1-&gt;2)-alpha-D-Man-(1-&gt;3)-[alpha-D-Man-(1-&gt;2)-alpha-D-Man-(1-&gt;6)]-alpha-D-Man-(1-&gt;6)]-beta-D-Man-(1-&gt;4)-beta-D-GlcNAc-(1-&gt;4)-beta-D-GlcNAc)-L-asparaginyl-[protein] (N-glucan mannose isomer 9A1,2,3B1,2,3) + 4 H2O = N(4)-(alpha-D-Man-(1-&gt;3)-[alpha-D-Man-(1-&gt;3)-[alpha-D-Man-(1-&gt;6)]-alpha-D-Man-(1-&gt;6)]-beta-D-Man-(1-&gt;4)-beta-D-GlcNAc-(1-&gt;4)-beta-D-GlcNAc)-L-asparaginyl-[protein] (N-glucan mannose isomer 5A1,2) + 4 beta-D-mannose</text>
        <dbReference type="Rhea" id="RHEA:56008"/>
        <dbReference type="Rhea" id="RHEA-COMP:14356"/>
        <dbReference type="Rhea" id="RHEA-COMP:14367"/>
        <dbReference type="ChEBI" id="CHEBI:15377"/>
        <dbReference type="ChEBI" id="CHEBI:28563"/>
        <dbReference type="ChEBI" id="CHEBI:59087"/>
        <dbReference type="ChEBI" id="CHEBI:139493"/>
        <dbReference type="EC" id="3.2.1.113"/>
    </reaction>
</comment>
<dbReference type="InterPro" id="IPR001382">
    <property type="entry name" value="Glyco_hydro_47"/>
</dbReference>
<dbReference type="PRINTS" id="PR00747">
    <property type="entry name" value="GLYHDRLASE47"/>
</dbReference>
<dbReference type="PANTHER" id="PTHR11742">
    <property type="entry name" value="MANNOSYL-OLIGOSACCHARIDE ALPHA-1,2-MANNOSIDASE-RELATED"/>
    <property type="match status" value="1"/>
</dbReference>
<evidence type="ECO:0000256" key="11">
    <source>
        <dbReference type="PIRSR" id="PIRSR601382-2"/>
    </source>
</evidence>
<feature type="active site" description="Proton donor" evidence="10">
    <location>
        <position position="320"/>
    </location>
</feature>
<dbReference type="EC" id="3.2.1.-" evidence="12"/>
<dbReference type="PANTHER" id="PTHR11742:SF55">
    <property type="entry name" value="ENDOPLASMIC RETICULUM MANNOSYL-OLIGOSACCHARIDE 1,2-ALPHA-MANNOSIDASE"/>
    <property type="match status" value="1"/>
</dbReference>
<comment type="cofactor">
    <cofactor evidence="1 11">
        <name>Ca(2+)</name>
        <dbReference type="ChEBI" id="CHEBI:29108"/>
    </cofactor>
</comment>
<keyword evidence="7" id="KW-1015">Disulfide bond</keyword>
<dbReference type="InterPro" id="IPR012341">
    <property type="entry name" value="6hp_glycosidase-like_sf"/>
</dbReference>
<evidence type="ECO:0000313" key="14">
    <source>
        <dbReference type="Proteomes" id="UP000070444"/>
    </source>
</evidence>
<evidence type="ECO:0000256" key="7">
    <source>
        <dbReference type="ARBA" id="ARBA00023157"/>
    </source>
</evidence>
<comment type="catalytic activity">
    <reaction evidence="8">
        <text>N(4)-(alpha-D-Man-(1-&gt;2)-alpha-D-Man-(1-&gt;2)-alpha-D-Man-(1-&gt;3)-[alpha-D-Man-(1-&gt;3)-[alpha-D-Man-(1-&gt;2)-alpha-D-Man-(1-&gt;6)]-alpha-D-Man-(1-&gt;6)]-beta-D-Man-(1-&gt;4)-beta-D-GlcNAc-(1-&gt;4)-beta-D-GlcNAc)-L-asparaginyl-[protein] (N-glucan mannose isomer 8A1,2,3B1,3) + 3 H2O = N(4)-(alpha-D-Man-(1-&gt;3)-[alpha-D-Man-(1-&gt;3)-[alpha-D-Man-(1-&gt;6)]-alpha-D-Man-(1-&gt;6)]-beta-D-Man-(1-&gt;4)-beta-D-GlcNAc-(1-&gt;4)-beta-D-GlcNAc)-L-asparaginyl-[protein] (N-glucan mannose isomer 5A1,2) + 3 beta-D-mannose</text>
        <dbReference type="Rhea" id="RHEA:56028"/>
        <dbReference type="Rhea" id="RHEA-COMP:14358"/>
        <dbReference type="Rhea" id="RHEA-COMP:14367"/>
        <dbReference type="ChEBI" id="CHEBI:15377"/>
        <dbReference type="ChEBI" id="CHEBI:28563"/>
        <dbReference type="ChEBI" id="CHEBI:59087"/>
        <dbReference type="ChEBI" id="CHEBI:60628"/>
        <dbReference type="EC" id="3.2.1.113"/>
    </reaction>
</comment>
<evidence type="ECO:0000256" key="3">
    <source>
        <dbReference type="ARBA" id="ARBA00007658"/>
    </source>
</evidence>
<dbReference type="Pfam" id="PF01532">
    <property type="entry name" value="Glyco_hydro_47"/>
    <property type="match status" value="1"/>
</dbReference>
<name>A0A137P9C5_CONC2</name>
<keyword evidence="6 11" id="KW-0106">Calcium</keyword>
<feature type="active site" description="Proton donor" evidence="10">
    <location>
        <position position="84"/>
    </location>
</feature>